<accession>A0A512DAT3</accession>
<dbReference type="AlphaFoldDB" id="A0A512DAT3"/>
<evidence type="ECO:0000256" key="1">
    <source>
        <dbReference type="ARBA" id="ARBA00007572"/>
    </source>
</evidence>
<protein>
    <recommendedName>
        <fullName evidence="2">DNA ligase (ATP)</fullName>
        <ecNumber evidence="2">6.5.1.1</ecNumber>
    </recommendedName>
</protein>
<dbReference type="Gene3D" id="3.30.1490.70">
    <property type="match status" value="1"/>
</dbReference>
<dbReference type="CDD" id="cd07906">
    <property type="entry name" value="Adenylation_DNA_ligase_LigD_LigC"/>
    <property type="match status" value="1"/>
</dbReference>
<comment type="caution">
    <text evidence="6">The sequence shown here is derived from an EMBL/GenBank/DDBJ whole genome shotgun (WGS) entry which is preliminary data.</text>
</comment>
<evidence type="ECO:0000313" key="6">
    <source>
        <dbReference type="EMBL" id="GEO33497.1"/>
    </source>
</evidence>
<dbReference type="PANTHER" id="PTHR45674">
    <property type="entry name" value="DNA LIGASE 1/3 FAMILY MEMBER"/>
    <property type="match status" value="1"/>
</dbReference>
<evidence type="ECO:0000256" key="4">
    <source>
        <dbReference type="ARBA" id="ARBA00034003"/>
    </source>
</evidence>
<feature type="domain" description="ATP-dependent DNA ligase family profile" evidence="5">
    <location>
        <begin position="100"/>
        <end position="247"/>
    </location>
</feature>
<evidence type="ECO:0000259" key="5">
    <source>
        <dbReference type="PROSITE" id="PS50160"/>
    </source>
</evidence>
<dbReference type="EMBL" id="BJYY01000010">
    <property type="protein sequence ID" value="GEO33497.1"/>
    <property type="molecule type" value="Genomic_DNA"/>
</dbReference>
<comment type="catalytic activity">
    <reaction evidence="4">
        <text>ATP + (deoxyribonucleotide)n-3'-hydroxyl + 5'-phospho-(deoxyribonucleotide)m = (deoxyribonucleotide)n+m + AMP + diphosphate.</text>
        <dbReference type="EC" id="6.5.1.1"/>
    </reaction>
</comment>
<dbReference type="InterPro" id="IPR050191">
    <property type="entry name" value="ATP-dep_DNA_ligase"/>
</dbReference>
<dbReference type="GO" id="GO:0006281">
    <property type="term" value="P:DNA repair"/>
    <property type="evidence" value="ECO:0007669"/>
    <property type="project" value="InterPro"/>
</dbReference>
<dbReference type="PROSITE" id="PS50160">
    <property type="entry name" value="DNA_LIGASE_A3"/>
    <property type="match status" value="1"/>
</dbReference>
<evidence type="ECO:0000313" key="7">
    <source>
        <dbReference type="Proteomes" id="UP000321181"/>
    </source>
</evidence>
<dbReference type="EC" id="6.5.1.1" evidence="2"/>
<dbReference type="CDD" id="cd07971">
    <property type="entry name" value="OBF_DNA_ligase_LigD"/>
    <property type="match status" value="1"/>
</dbReference>
<dbReference type="Proteomes" id="UP000321181">
    <property type="component" value="Unassembled WGS sequence"/>
</dbReference>
<dbReference type="SUPFAM" id="SSF56091">
    <property type="entry name" value="DNA ligase/mRNA capping enzyme, catalytic domain"/>
    <property type="match status" value="1"/>
</dbReference>
<evidence type="ECO:0000256" key="2">
    <source>
        <dbReference type="ARBA" id="ARBA00012727"/>
    </source>
</evidence>
<dbReference type="SUPFAM" id="SSF50249">
    <property type="entry name" value="Nucleic acid-binding proteins"/>
    <property type="match status" value="1"/>
</dbReference>
<keyword evidence="7" id="KW-1185">Reference proteome</keyword>
<proteinExistence type="inferred from homology"/>
<evidence type="ECO:0000256" key="3">
    <source>
        <dbReference type="ARBA" id="ARBA00022598"/>
    </source>
</evidence>
<dbReference type="Pfam" id="PF01068">
    <property type="entry name" value="DNA_ligase_A_M"/>
    <property type="match status" value="1"/>
</dbReference>
<comment type="similarity">
    <text evidence="1">Belongs to the ATP-dependent DNA ligase family.</text>
</comment>
<dbReference type="Pfam" id="PF04679">
    <property type="entry name" value="DNA_ligase_A_C"/>
    <property type="match status" value="1"/>
</dbReference>
<dbReference type="GO" id="GO:0003910">
    <property type="term" value="F:DNA ligase (ATP) activity"/>
    <property type="evidence" value="ECO:0007669"/>
    <property type="project" value="UniProtKB-EC"/>
</dbReference>
<sequence>MQPMLATRAATPADLPRGPEWAYEVKWDGVRLLADTTSGRLRLVTRNGRDATVAYPELAGLSRLEGAVLDGEVVAMAGGIPSFEALAERMHVRDAARARALADRAPVTLLVFDVLSLYGVDLTRRSFDERRATLERLELPVNVQLSPVYPDADELWDVTLQHGLEGVLAKRRTSVYQPGRRSADWIKAAHRTTRTALVGGWRVETTARDRIGSLLLGAPDADGALRFLGRAGSGLGGPLAGRLAPLLEPLERPSSPFGEVVPAVDARGAHWCEPTVLVDITYLTRMRSGRMRQPVVRGVRDDAVVDPWEDL</sequence>
<gene>
    <name evidence="6" type="ORF">CAE01nite_12220</name>
</gene>
<dbReference type="InterPro" id="IPR012340">
    <property type="entry name" value="NA-bd_OB-fold"/>
</dbReference>
<dbReference type="GO" id="GO:0005524">
    <property type="term" value="F:ATP binding"/>
    <property type="evidence" value="ECO:0007669"/>
    <property type="project" value="InterPro"/>
</dbReference>
<name>A0A512DAT3_9CELL</name>
<reference evidence="6 7" key="1">
    <citation type="submission" date="2019-07" db="EMBL/GenBank/DDBJ databases">
        <title>Whole genome shotgun sequence of Cellulomonas aerilata NBRC 106308.</title>
        <authorList>
            <person name="Hosoyama A."/>
            <person name="Uohara A."/>
            <person name="Ohji S."/>
            <person name="Ichikawa N."/>
        </authorList>
    </citation>
    <scope>NUCLEOTIDE SEQUENCE [LARGE SCALE GENOMIC DNA]</scope>
    <source>
        <strain evidence="6 7">NBRC 106308</strain>
    </source>
</reference>
<keyword evidence="3" id="KW-0436">Ligase</keyword>
<dbReference type="InterPro" id="IPR012309">
    <property type="entry name" value="DNA_ligase_ATP-dep_C"/>
</dbReference>
<dbReference type="GO" id="GO:0006310">
    <property type="term" value="P:DNA recombination"/>
    <property type="evidence" value="ECO:0007669"/>
    <property type="project" value="InterPro"/>
</dbReference>
<dbReference type="InterPro" id="IPR012310">
    <property type="entry name" value="DNA_ligase_ATP-dep_cent"/>
</dbReference>
<dbReference type="Gene3D" id="2.40.50.140">
    <property type="entry name" value="Nucleic acid-binding proteins"/>
    <property type="match status" value="1"/>
</dbReference>
<dbReference type="OrthoDB" id="9802472at2"/>
<dbReference type="PANTHER" id="PTHR45674:SF4">
    <property type="entry name" value="DNA LIGASE 1"/>
    <property type="match status" value="1"/>
</dbReference>
<organism evidence="6 7">
    <name type="scientific">Cellulomonas aerilata</name>
    <dbReference type="NCBI Taxonomy" id="515326"/>
    <lineage>
        <taxon>Bacteria</taxon>
        <taxon>Bacillati</taxon>
        <taxon>Actinomycetota</taxon>
        <taxon>Actinomycetes</taxon>
        <taxon>Micrococcales</taxon>
        <taxon>Cellulomonadaceae</taxon>
        <taxon>Cellulomonas</taxon>
    </lineage>
</organism>
<dbReference type="Gene3D" id="3.30.470.30">
    <property type="entry name" value="DNA ligase/mRNA capping enzyme"/>
    <property type="match status" value="1"/>
</dbReference>